<keyword evidence="3" id="KW-1133">Transmembrane helix</keyword>
<feature type="compositionally biased region" description="Polar residues" evidence="2">
    <location>
        <begin position="82"/>
        <end position="99"/>
    </location>
</feature>
<evidence type="ECO:0000313" key="6">
    <source>
        <dbReference type="Proteomes" id="UP000651333"/>
    </source>
</evidence>
<feature type="domain" description="YSIRK Gram-positive signal peptide" evidence="4">
    <location>
        <begin position="11"/>
        <end position="36"/>
    </location>
</feature>
<dbReference type="RefSeq" id="WP_173006973.1">
    <property type="nucleotide sequence ID" value="NZ_WCGZ01000118.1"/>
</dbReference>
<gene>
    <name evidence="5" type="ORF">IMAU30003_01980</name>
</gene>
<dbReference type="NCBIfam" id="TIGR01168">
    <property type="entry name" value="YSIRK_signal"/>
    <property type="match status" value="1"/>
</dbReference>
<keyword evidence="1" id="KW-0732">Signal</keyword>
<feature type="transmembrane region" description="Helical" evidence="3">
    <location>
        <begin position="21"/>
        <end position="37"/>
    </location>
</feature>
<dbReference type="Proteomes" id="UP000651333">
    <property type="component" value="Unassembled WGS sequence"/>
</dbReference>
<keyword evidence="3" id="KW-0812">Transmembrane</keyword>
<dbReference type="AlphaFoldDB" id="A0A9Q5C378"/>
<dbReference type="InterPro" id="IPR005877">
    <property type="entry name" value="YSIRK_signal_dom"/>
</dbReference>
<feature type="compositionally biased region" description="Basic and acidic residues" evidence="2">
    <location>
        <begin position="62"/>
        <end position="81"/>
    </location>
</feature>
<sequence length="170" mass="18631">MSKRKFLDVEKQKQRFSIRKLTIGAASVLLGTVFYLGNSTTTANAAISDGTKPPQVQIGAVNKKEPDTTSSDDETKQDQTKQETVIQQVTTNAEDNNAATELEKKSASENTVAKTVQPEEKEVNQQVADPTKDSTETEDDATAKQVETQTFEVKRDTKAVYEEALSESKA</sequence>
<dbReference type="Pfam" id="PF04650">
    <property type="entry name" value="YSIRK_signal"/>
    <property type="match status" value="1"/>
</dbReference>
<dbReference type="EMBL" id="WCHB01000112">
    <property type="protein sequence ID" value="NRO35725.1"/>
    <property type="molecule type" value="Genomic_DNA"/>
</dbReference>
<comment type="caution">
    <text evidence="5">The sequence shown here is derived from an EMBL/GenBank/DDBJ whole genome shotgun (WGS) entry which is preliminary data.</text>
</comment>
<proteinExistence type="predicted"/>
<feature type="region of interest" description="Disordered" evidence="2">
    <location>
        <begin position="43"/>
        <end position="151"/>
    </location>
</feature>
<evidence type="ECO:0000256" key="1">
    <source>
        <dbReference type="ARBA" id="ARBA00022729"/>
    </source>
</evidence>
<name>A0A9Q5C378_LACHE</name>
<organism evidence="5 6">
    <name type="scientific">Lactobacillus helveticus</name>
    <name type="common">Lactobacillus suntoryeus</name>
    <dbReference type="NCBI Taxonomy" id="1587"/>
    <lineage>
        <taxon>Bacteria</taxon>
        <taxon>Bacillati</taxon>
        <taxon>Bacillota</taxon>
        <taxon>Bacilli</taxon>
        <taxon>Lactobacillales</taxon>
        <taxon>Lactobacillaceae</taxon>
        <taxon>Lactobacillus</taxon>
    </lineage>
</organism>
<evidence type="ECO:0000256" key="3">
    <source>
        <dbReference type="SAM" id="Phobius"/>
    </source>
</evidence>
<protein>
    <recommendedName>
        <fullName evidence="4">YSIRK Gram-positive signal peptide domain-containing protein</fullName>
    </recommendedName>
</protein>
<evidence type="ECO:0000259" key="4">
    <source>
        <dbReference type="Pfam" id="PF04650"/>
    </source>
</evidence>
<accession>A0A9Q5C378</accession>
<evidence type="ECO:0000256" key="2">
    <source>
        <dbReference type="SAM" id="MobiDB-lite"/>
    </source>
</evidence>
<evidence type="ECO:0000313" key="5">
    <source>
        <dbReference type="EMBL" id="NRO35725.1"/>
    </source>
</evidence>
<keyword evidence="3" id="KW-0472">Membrane</keyword>
<reference evidence="5" key="1">
    <citation type="submission" date="2019-09" db="EMBL/GenBank/DDBJ databases">
        <title>Comparative genomic analysis of Lactobacillus helveticus.</title>
        <authorList>
            <person name="Zhang H."/>
            <person name="Chen Y."/>
            <person name="Zhong Z."/>
        </authorList>
    </citation>
    <scope>NUCLEOTIDE SEQUENCE</scope>
    <source>
        <strain evidence="5">IMAU30003</strain>
    </source>
</reference>